<feature type="domain" description="Ribose-phosphate pyrophosphokinase N-terminal" evidence="12">
    <location>
        <begin position="1"/>
        <end position="111"/>
    </location>
</feature>
<dbReference type="SUPFAM" id="SSF53271">
    <property type="entry name" value="PRTase-like"/>
    <property type="match status" value="2"/>
</dbReference>
<evidence type="ECO:0000256" key="8">
    <source>
        <dbReference type="ARBA" id="ARBA00022840"/>
    </source>
</evidence>
<evidence type="ECO:0000256" key="6">
    <source>
        <dbReference type="ARBA" id="ARBA00022741"/>
    </source>
</evidence>
<dbReference type="CDD" id="cd06223">
    <property type="entry name" value="PRTases_typeI"/>
    <property type="match status" value="1"/>
</dbReference>
<dbReference type="AlphaFoldDB" id="A0A645AY86"/>
<keyword evidence="6" id="KW-0547">Nucleotide-binding</keyword>
<proteinExistence type="inferred from homology"/>
<keyword evidence="4" id="KW-0479">Metal-binding</keyword>
<dbReference type="InterPro" id="IPR037514">
    <property type="entry name" value="Rib-P_diPkinase_arc"/>
</dbReference>
<comment type="catalytic activity">
    <reaction evidence="10">
        <text>D-ribose 5-phosphate + ATP = 5-phospho-alpha-D-ribose 1-diphosphate + AMP + H(+)</text>
        <dbReference type="Rhea" id="RHEA:15609"/>
        <dbReference type="ChEBI" id="CHEBI:15378"/>
        <dbReference type="ChEBI" id="CHEBI:30616"/>
        <dbReference type="ChEBI" id="CHEBI:58017"/>
        <dbReference type="ChEBI" id="CHEBI:78346"/>
        <dbReference type="ChEBI" id="CHEBI:456215"/>
        <dbReference type="EC" id="2.7.6.1"/>
    </reaction>
</comment>
<dbReference type="EMBL" id="VSSQ01016591">
    <property type="protein sequence ID" value="MPM58089.1"/>
    <property type="molecule type" value="Genomic_DNA"/>
</dbReference>
<gene>
    <name evidence="13" type="primary">prs_33</name>
    <name evidence="13" type="ORF">SDC9_104918</name>
</gene>
<keyword evidence="8" id="KW-0067">ATP-binding</keyword>
<dbReference type="GO" id="GO:0005737">
    <property type="term" value="C:cytoplasm"/>
    <property type="evidence" value="ECO:0007669"/>
    <property type="project" value="TreeGrafter"/>
</dbReference>
<dbReference type="InterPro" id="IPR005946">
    <property type="entry name" value="Rib-P_diPkinase"/>
</dbReference>
<evidence type="ECO:0000256" key="4">
    <source>
        <dbReference type="ARBA" id="ARBA00022723"/>
    </source>
</evidence>
<evidence type="ECO:0000256" key="9">
    <source>
        <dbReference type="ARBA" id="ARBA00022842"/>
    </source>
</evidence>
<evidence type="ECO:0000256" key="5">
    <source>
        <dbReference type="ARBA" id="ARBA00022727"/>
    </source>
</evidence>
<evidence type="ECO:0000256" key="10">
    <source>
        <dbReference type="ARBA" id="ARBA00049535"/>
    </source>
</evidence>
<dbReference type="NCBIfam" id="NF002095">
    <property type="entry name" value="PRK00934.1"/>
    <property type="match status" value="1"/>
</dbReference>
<reference evidence="13" key="1">
    <citation type="submission" date="2019-08" db="EMBL/GenBank/DDBJ databases">
        <authorList>
            <person name="Kucharzyk K."/>
            <person name="Murdoch R.W."/>
            <person name="Higgins S."/>
            <person name="Loffler F."/>
        </authorList>
    </citation>
    <scope>NUCLEOTIDE SEQUENCE</scope>
</reference>
<dbReference type="FunFam" id="3.40.50.2020:FF:000007">
    <property type="entry name" value="Ribose-phosphate pyrophosphokinase"/>
    <property type="match status" value="1"/>
</dbReference>
<keyword evidence="5" id="KW-0545">Nucleotide biosynthesis</keyword>
<dbReference type="Pfam" id="PF00156">
    <property type="entry name" value="Pribosyltran"/>
    <property type="match status" value="1"/>
</dbReference>
<dbReference type="GO" id="GO:0016301">
    <property type="term" value="F:kinase activity"/>
    <property type="evidence" value="ECO:0007669"/>
    <property type="project" value="UniProtKB-KW"/>
</dbReference>
<dbReference type="PANTHER" id="PTHR10210">
    <property type="entry name" value="RIBOSE-PHOSPHATE DIPHOSPHOKINASE FAMILY MEMBER"/>
    <property type="match status" value="1"/>
</dbReference>
<dbReference type="InterPro" id="IPR029099">
    <property type="entry name" value="Pribosyltran_N"/>
</dbReference>
<keyword evidence="3 13" id="KW-0808">Transferase</keyword>
<name>A0A645AY86_9ZZZZ</name>
<dbReference type="SMART" id="SM01400">
    <property type="entry name" value="Pribosyltran_N"/>
    <property type="match status" value="1"/>
</dbReference>
<dbReference type="GO" id="GO:0006015">
    <property type="term" value="P:5-phosphoribose 1-diphosphate biosynthetic process"/>
    <property type="evidence" value="ECO:0007669"/>
    <property type="project" value="TreeGrafter"/>
</dbReference>
<organism evidence="13">
    <name type="scientific">bioreactor metagenome</name>
    <dbReference type="NCBI Taxonomy" id="1076179"/>
    <lineage>
        <taxon>unclassified sequences</taxon>
        <taxon>metagenomes</taxon>
        <taxon>ecological metagenomes</taxon>
    </lineage>
</organism>
<dbReference type="InterPro" id="IPR000836">
    <property type="entry name" value="PRTase_dom"/>
</dbReference>
<evidence type="ECO:0000256" key="1">
    <source>
        <dbReference type="ARBA" id="ARBA00013247"/>
    </source>
</evidence>
<dbReference type="GO" id="GO:0005524">
    <property type="term" value="F:ATP binding"/>
    <property type="evidence" value="ECO:0007669"/>
    <property type="project" value="UniProtKB-KW"/>
</dbReference>
<dbReference type="InterPro" id="IPR029057">
    <property type="entry name" value="PRTase-like"/>
</dbReference>
<feature type="domain" description="Phosphoribosyltransferase" evidence="11">
    <location>
        <begin position="145"/>
        <end position="240"/>
    </location>
</feature>
<evidence type="ECO:0000256" key="7">
    <source>
        <dbReference type="ARBA" id="ARBA00022777"/>
    </source>
</evidence>
<comment type="caution">
    <text evidence="13">The sequence shown here is derived from an EMBL/GenBank/DDBJ whole genome shotgun (WGS) entry which is preliminary data.</text>
</comment>
<keyword evidence="9" id="KW-0460">Magnesium</keyword>
<keyword evidence="2" id="KW-0963">Cytoplasm</keyword>
<keyword evidence="7 13" id="KW-0418">Kinase</keyword>
<sequence length="286" mass="31173">MIVVGGSSSRDLAKELAGILGCKYIQAATTRFPDGECYTRIDSDNLDDDVVIVQNTYPDGNLVEMFLLQDAVNRMGAKTITLVIPYFGYARQDRVFRPGEPESAKVMSKRLAMLADRVITVDIHKEDVLRFFDCETKDVKASSAIADYFKERDVDIVLSPDLGAKDRAKDVGTRMGKPYDHLEKTRISGTEVSIKPSNSNCRGKNVLIVDDIIATGGTIIAAAAQLKKEGVKNVYVACTHGVFVDGAVQKLTGSSLDGVLCCNTLENELSHISVAPIIAEALRPKR</sequence>
<dbReference type="EC" id="2.7.6.1" evidence="1"/>
<dbReference type="Gene3D" id="3.40.50.2020">
    <property type="match status" value="2"/>
</dbReference>
<dbReference type="Pfam" id="PF13793">
    <property type="entry name" value="Pribosyltran_N"/>
    <property type="match status" value="1"/>
</dbReference>
<dbReference type="HAMAP" id="MF_00583_A">
    <property type="entry name" value="RibP_PPkinase_A"/>
    <property type="match status" value="1"/>
</dbReference>
<dbReference type="GO" id="GO:0002189">
    <property type="term" value="C:ribose phosphate diphosphokinase complex"/>
    <property type="evidence" value="ECO:0007669"/>
    <property type="project" value="TreeGrafter"/>
</dbReference>
<evidence type="ECO:0000259" key="11">
    <source>
        <dbReference type="Pfam" id="PF00156"/>
    </source>
</evidence>
<dbReference type="GO" id="GO:0006164">
    <property type="term" value="P:purine nucleotide biosynthetic process"/>
    <property type="evidence" value="ECO:0007669"/>
    <property type="project" value="TreeGrafter"/>
</dbReference>
<evidence type="ECO:0000259" key="12">
    <source>
        <dbReference type="Pfam" id="PF13793"/>
    </source>
</evidence>
<dbReference type="PANTHER" id="PTHR10210:SF32">
    <property type="entry name" value="RIBOSE-PHOSPHATE PYROPHOSPHOKINASE 2"/>
    <property type="match status" value="1"/>
</dbReference>
<dbReference type="GO" id="GO:0000287">
    <property type="term" value="F:magnesium ion binding"/>
    <property type="evidence" value="ECO:0007669"/>
    <property type="project" value="InterPro"/>
</dbReference>
<accession>A0A645AY86</accession>
<evidence type="ECO:0000256" key="2">
    <source>
        <dbReference type="ARBA" id="ARBA00022490"/>
    </source>
</evidence>
<dbReference type="NCBIfam" id="TIGR01251">
    <property type="entry name" value="ribP_PPkin"/>
    <property type="match status" value="1"/>
</dbReference>
<dbReference type="GO" id="GO:0004749">
    <property type="term" value="F:ribose phosphate diphosphokinase activity"/>
    <property type="evidence" value="ECO:0007669"/>
    <property type="project" value="UniProtKB-EC"/>
</dbReference>
<evidence type="ECO:0000313" key="13">
    <source>
        <dbReference type="EMBL" id="MPM58089.1"/>
    </source>
</evidence>
<protein>
    <recommendedName>
        <fullName evidence="1">ribose-phosphate diphosphokinase</fullName>
        <ecNumber evidence="1">2.7.6.1</ecNumber>
    </recommendedName>
</protein>
<evidence type="ECO:0000256" key="3">
    <source>
        <dbReference type="ARBA" id="ARBA00022679"/>
    </source>
</evidence>